<dbReference type="PANTHER" id="PTHR48081">
    <property type="entry name" value="AB HYDROLASE SUPERFAMILY PROTEIN C4A8.06C"/>
    <property type="match status" value="1"/>
</dbReference>
<dbReference type="Gene3D" id="3.40.50.1820">
    <property type="entry name" value="alpha/beta hydrolase"/>
    <property type="match status" value="1"/>
</dbReference>
<evidence type="ECO:0000256" key="1">
    <source>
        <dbReference type="ARBA" id="ARBA00022801"/>
    </source>
</evidence>
<gene>
    <name evidence="3" type="ORF">FALBO_2602</name>
</gene>
<reference evidence="3 4" key="1">
    <citation type="submission" date="2020-01" db="EMBL/GenBank/DDBJ databases">
        <title>Identification and distribution of gene clusters putatively required for synthesis of sphingolipid metabolism inhibitors in phylogenetically diverse species of the filamentous fungus Fusarium.</title>
        <authorList>
            <person name="Kim H.-S."/>
            <person name="Busman M."/>
            <person name="Brown D.W."/>
            <person name="Divon H."/>
            <person name="Uhlig S."/>
            <person name="Proctor R.H."/>
        </authorList>
    </citation>
    <scope>NUCLEOTIDE SEQUENCE [LARGE SCALE GENOMIC DNA]</scope>
    <source>
        <strain evidence="3 4">NRRL 20459</strain>
    </source>
</reference>
<dbReference type="Pfam" id="PF07859">
    <property type="entry name" value="Abhydrolase_3"/>
    <property type="match status" value="1"/>
</dbReference>
<name>A0A8H4LL90_9HYPO</name>
<dbReference type="Proteomes" id="UP000554235">
    <property type="component" value="Unassembled WGS sequence"/>
</dbReference>
<keyword evidence="4" id="KW-1185">Reference proteome</keyword>
<proteinExistence type="predicted"/>
<evidence type="ECO:0000313" key="3">
    <source>
        <dbReference type="EMBL" id="KAF4470495.1"/>
    </source>
</evidence>
<comment type="caution">
    <text evidence="3">The sequence shown here is derived from an EMBL/GenBank/DDBJ whole genome shotgun (WGS) entry which is preliminary data.</text>
</comment>
<dbReference type="SUPFAM" id="SSF53474">
    <property type="entry name" value="alpha/beta-Hydrolases"/>
    <property type="match status" value="1"/>
</dbReference>
<organism evidence="3 4">
    <name type="scientific">Fusarium albosuccineum</name>
    <dbReference type="NCBI Taxonomy" id="1237068"/>
    <lineage>
        <taxon>Eukaryota</taxon>
        <taxon>Fungi</taxon>
        <taxon>Dikarya</taxon>
        <taxon>Ascomycota</taxon>
        <taxon>Pezizomycotina</taxon>
        <taxon>Sordariomycetes</taxon>
        <taxon>Hypocreomycetidae</taxon>
        <taxon>Hypocreales</taxon>
        <taxon>Nectriaceae</taxon>
        <taxon>Fusarium</taxon>
        <taxon>Fusarium decemcellulare species complex</taxon>
    </lineage>
</organism>
<evidence type="ECO:0000313" key="4">
    <source>
        <dbReference type="Proteomes" id="UP000554235"/>
    </source>
</evidence>
<protein>
    <submittedName>
        <fullName evidence="3">Esterase lipase</fullName>
    </submittedName>
</protein>
<sequence>MAILDYFRYWRLKFWATIFRFVSSRRHRGYLEPTPGTRVNRKFLSIPSRDQSRTIGAWLYYPPDCADQTLTVSRPVLINWHGSGFIVPSHGLDHKFCHHIARKNGIVVLDVDYRKSPENPFPAALEDAQDVLSWVEHNPQLFDPTRVAVSGFSAGATLALVAASSLRSEHPKLDIKAAVVFYPCVDLTIDPQTKTVPNPIRPIRPWMQQVFWDAYAPDPQTRGDPRISPSYAEPALFPPSVTVITCSGDVLEPEGRALAKKLGDGTRKVNHVSLTNVSHGFDTWCQAGTSEWEQKERGYQVATDDLKNALE</sequence>
<dbReference type="GO" id="GO:0016787">
    <property type="term" value="F:hydrolase activity"/>
    <property type="evidence" value="ECO:0007669"/>
    <property type="project" value="UniProtKB-KW"/>
</dbReference>
<dbReference type="InterPro" id="IPR029058">
    <property type="entry name" value="AB_hydrolase_fold"/>
</dbReference>
<dbReference type="OrthoDB" id="19653at2759"/>
<dbReference type="EMBL" id="JAADYS010000333">
    <property type="protein sequence ID" value="KAF4470495.1"/>
    <property type="molecule type" value="Genomic_DNA"/>
</dbReference>
<feature type="domain" description="Alpha/beta hydrolase fold-3" evidence="2">
    <location>
        <begin position="78"/>
        <end position="281"/>
    </location>
</feature>
<evidence type="ECO:0000259" key="2">
    <source>
        <dbReference type="Pfam" id="PF07859"/>
    </source>
</evidence>
<keyword evidence="1" id="KW-0378">Hydrolase</keyword>
<dbReference type="InterPro" id="IPR050300">
    <property type="entry name" value="GDXG_lipolytic_enzyme"/>
</dbReference>
<dbReference type="AlphaFoldDB" id="A0A8H4LL90"/>
<accession>A0A8H4LL90</accession>
<dbReference type="PANTHER" id="PTHR48081:SF8">
    <property type="entry name" value="ALPHA_BETA HYDROLASE FOLD-3 DOMAIN-CONTAINING PROTEIN-RELATED"/>
    <property type="match status" value="1"/>
</dbReference>
<dbReference type="InterPro" id="IPR013094">
    <property type="entry name" value="AB_hydrolase_3"/>
</dbReference>